<protein>
    <submittedName>
        <fullName evidence="2">MBL fold metallo-hydrolase</fullName>
    </submittedName>
</protein>
<dbReference type="Gene3D" id="3.60.15.10">
    <property type="entry name" value="Ribonuclease Z/Hydroxyacylglutathione hydrolase-like"/>
    <property type="match status" value="1"/>
</dbReference>
<dbReference type="EMBL" id="DQZW01000143">
    <property type="protein sequence ID" value="HDL89865.1"/>
    <property type="molecule type" value="Genomic_DNA"/>
</dbReference>
<dbReference type="AlphaFoldDB" id="A0A7C0WVA2"/>
<reference evidence="2" key="1">
    <citation type="journal article" date="2020" name="mSystems">
        <title>Genome- and Community-Level Interaction Insights into Carbon Utilization and Element Cycling Functions of Hydrothermarchaeota in Hydrothermal Sediment.</title>
        <authorList>
            <person name="Zhou Z."/>
            <person name="Liu Y."/>
            <person name="Xu W."/>
            <person name="Pan J."/>
            <person name="Luo Z.H."/>
            <person name="Li M."/>
        </authorList>
    </citation>
    <scope>NUCLEOTIDE SEQUENCE [LARGE SCALE GENOMIC DNA]</scope>
    <source>
        <strain evidence="2">HyVt-19</strain>
    </source>
</reference>
<dbReference type="SUPFAM" id="SSF56281">
    <property type="entry name" value="Metallo-hydrolase/oxidoreductase"/>
    <property type="match status" value="1"/>
</dbReference>
<gene>
    <name evidence="2" type="ORF">ENG14_03070</name>
</gene>
<accession>A0A7C0WVA2</accession>
<evidence type="ECO:0000259" key="1">
    <source>
        <dbReference type="Pfam" id="PF12706"/>
    </source>
</evidence>
<dbReference type="InterPro" id="IPR036866">
    <property type="entry name" value="RibonucZ/Hydroxyglut_hydro"/>
</dbReference>
<dbReference type="CDD" id="cd07715">
    <property type="entry name" value="TaR3-like_MBL-fold"/>
    <property type="match status" value="1"/>
</dbReference>
<feature type="non-terminal residue" evidence="2">
    <location>
        <position position="1"/>
    </location>
</feature>
<feature type="domain" description="Metallo-beta-lactamase" evidence="1">
    <location>
        <begin position="19"/>
        <end position="223"/>
    </location>
</feature>
<dbReference type="InterPro" id="IPR001279">
    <property type="entry name" value="Metallo-B-lactamas"/>
</dbReference>
<name>A0A7C0WVA2_9BACT</name>
<dbReference type="PANTHER" id="PTHR42663">
    <property type="entry name" value="HYDROLASE C777.06C-RELATED-RELATED"/>
    <property type="match status" value="1"/>
</dbReference>
<dbReference type="Pfam" id="PF12706">
    <property type="entry name" value="Lactamase_B_2"/>
    <property type="match status" value="1"/>
</dbReference>
<dbReference type="PANTHER" id="PTHR42663:SF4">
    <property type="entry name" value="SLL1036 PROTEIN"/>
    <property type="match status" value="1"/>
</dbReference>
<organism evidence="2">
    <name type="scientific">Thermodesulforhabdus norvegica</name>
    <dbReference type="NCBI Taxonomy" id="39841"/>
    <lineage>
        <taxon>Bacteria</taxon>
        <taxon>Pseudomonadati</taxon>
        <taxon>Thermodesulfobacteriota</taxon>
        <taxon>Syntrophobacteria</taxon>
        <taxon>Syntrophobacterales</taxon>
        <taxon>Thermodesulforhabdaceae</taxon>
        <taxon>Thermodesulforhabdus</taxon>
    </lineage>
</organism>
<proteinExistence type="predicted"/>
<dbReference type="Proteomes" id="UP000886355">
    <property type="component" value="Unassembled WGS sequence"/>
</dbReference>
<evidence type="ECO:0000313" key="2">
    <source>
        <dbReference type="EMBL" id="HDL89865.1"/>
    </source>
</evidence>
<sequence length="263" mass="29493">TIFYWGNTTCLEVPLESGRKVIVDAGTGIRRLGEQFQASGDPVDIHLLITHIHWDHVLGFPFFAPIFDPATKIIIDGYPTCMKGLRYTFDNKMGDGFFPVRFDDLKATIDYLDEIQQKPLRIDGAVIDTIPINHPQGGFGYRFQENDTKVVFITDNELTQKGKKTVHEKECVRFCEGADVLIHDAQYTPDEISDRKGWGHSDYLSAVNLGIAASVSRLILFHHDPTRKDPEVTAIKKACDNHVSSSGVKMEVEAAVEETEITL</sequence>
<comment type="caution">
    <text evidence="2">The sequence shown here is derived from an EMBL/GenBank/DDBJ whole genome shotgun (WGS) entry which is preliminary data.</text>
</comment>